<dbReference type="AlphaFoldDB" id="A0A8X6RUG6"/>
<organism evidence="2 3">
    <name type="scientific">Trichonephila clavipes</name>
    <name type="common">Golden silk orbweaver</name>
    <name type="synonym">Nephila clavipes</name>
    <dbReference type="NCBI Taxonomy" id="2585209"/>
    <lineage>
        <taxon>Eukaryota</taxon>
        <taxon>Metazoa</taxon>
        <taxon>Ecdysozoa</taxon>
        <taxon>Arthropoda</taxon>
        <taxon>Chelicerata</taxon>
        <taxon>Arachnida</taxon>
        <taxon>Araneae</taxon>
        <taxon>Araneomorphae</taxon>
        <taxon>Entelegynae</taxon>
        <taxon>Araneoidea</taxon>
        <taxon>Nephilidae</taxon>
        <taxon>Trichonephila</taxon>
    </lineage>
</organism>
<dbReference type="Proteomes" id="UP000887159">
    <property type="component" value="Unassembled WGS sequence"/>
</dbReference>
<accession>A0A8X6RUG6</accession>
<name>A0A8X6RUG6_TRICX</name>
<sequence>MMDKCADVQTNVSGRVVQEGPASAIVRSRRELRERSGKKKHGSLHLLAGSGWGERVESSGGSCDAENQSRANTLQRNSTRRLHYG</sequence>
<evidence type="ECO:0000313" key="2">
    <source>
        <dbReference type="EMBL" id="GFX96705.1"/>
    </source>
</evidence>
<feature type="region of interest" description="Disordered" evidence="1">
    <location>
        <begin position="27"/>
        <end position="85"/>
    </location>
</feature>
<proteinExistence type="predicted"/>
<feature type="compositionally biased region" description="Polar residues" evidence="1">
    <location>
        <begin position="59"/>
        <end position="77"/>
    </location>
</feature>
<reference evidence="2" key="1">
    <citation type="submission" date="2020-08" db="EMBL/GenBank/DDBJ databases">
        <title>Multicomponent nature underlies the extraordinary mechanical properties of spider dragline silk.</title>
        <authorList>
            <person name="Kono N."/>
            <person name="Nakamura H."/>
            <person name="Mori M."/>
            <person name="Yoshida Y."/>
            <person name="Ohtoshi R."/>
            <person name="Malay A.D."/>
            <person name="Moran D.A.P."/>
            <person name="Tomita M."/>
            <person name="Numata K."/>
            <person name="Arakawa K."/>
        </authorList>
    </citation>
    <scope>NUCLEOTIDE SEQUENCE</scope>
</reference>
<dbReference type="EMBL" id="BMAU01021193">
    <property type="protein sequence ID" value="GFX96705.1"/>
    <property type="molecule type" value="Genomic_DNA"/>
</dbReference>
<evidence type="ECO:0000313" key="3">
    <source>
        <dbReference type="Proteomes" id="UP000887159"/>
    </source>
</evidence>
<keyword evidence="3" id="KW-1185">Reference proteome</keyword>
<evidence type="ECO:0000256" key="1">
    <source>
        <dbReference type="SAM" id="MobiDB-lite"/>
    </source>
</evidence>
<comment type="caution">
    <text evidence="2">The sequence shown here is derived from an EMBL/GenBank/DDBJ whole genome shotgun (WGS) entry which is preliminary data.</text>
</comment>
<protein>
    <submittedName>
        <fullName evidence="2">Uncharacterized protein</fullName>
    </submittedName>
</protein>
<gene>
    <name evidence="2" type="ORF">TNCV_244921</name>
</gene>